<dbReference type="AGR" id="WB:WBGene00017553"/>
<dbReference type="STRING" id="6239.F18A12.4a.1"/>
<feature type="domain" description="Peptidase M13 C-terminal" evidence="9">
    <location>
        <begin position="488"/>
        <end position="666"/>
    </location>
</feature>
<evidence type="ECO:0000313" key="12">
    <source>
        <dbReference type="Proteomes" id="UP000001940"/>
    </source>
</evidence>
<evidence type="ECO:0000313" key="13">
    <source>
        <dbReference type="WormBase" id="F18A12.4a"/>
    </source>
</evidence>
<gene>
    <name evidence="11 13" type="primary">nep-8</name>
    <name evidence="11" type="ORF">CELE_F18A12.4</name>
    <name evidence="13" type="ORF">F18A12.4</name>
</gene>
<keyword evidence="6" id="KW-0862">Zinc</keyword>
<dbReference type="CTD" id="184631"/>
<dbReference type="Gene3D" id="1.10.1380.10">
    <property type="entry name" value="Neutral endopeptidase , domain2"/>
    <property type="match status" value="2"/>
</dbReference>
<dbReference type="Gene3D" id="3.40.390.10">
    <property type="entry name" value="Collagenase (Catalytic Domain)"/>
    <property type="match status" value="2"/>
</dbReference>
<dbReference type="InterPro" id="IPR008753">
    <property type="entry name" value="Peptidase_M13_N"/>
</dbReference>
<name>A0A131MCS3_CAEEL</name>
<dbReference type="InParanoid" id="A0A131MCS3"/>
<dbReference type="OrthoDB" id="5873741at2759"/>
<evidence type="ECO:0000256" key="1">
    <source>
        <dbReference type="ARBA" id="ARBA00001947"/>
    </source>
</evidence>
<dbReference type="GeneID" id="184631"/>
<reference evidence="11 12" key="1">
    <citation type="journal article" date="1998" name="Science">
        <title>Genome sequence of the nematode C. elegans: a platform for investigating biology.</title>
        <authorList>
            <consortium name="The C. elegans sequencing consortium"/>
            <person name="Sulson J.E."/>
            <person name="Waterston R."/>
        </authorList>
    </citation>
    <scope>NUCLEOTIDE SEQUENCE [LARGE SCALE GENOMIC DNA]</scope>
    <source>
        <strain evidence="11 12">Bristol N2</strain>
    </source>
</reference>
<dbReference type="EMBL" id="BX284602">
    <property type="protein sequence ID" value="CZR14463.1"/>
    <property type="molecule type" value="Genomic_DNA"/>
</dbReference>
<evidence type="ECO:0000259" key="9">
    <source>
        <dbReference type="Pfam" id="PF01431"/>
    </source>
</evidence>
<evidence type="ECO:0000256" key="8">
    <source>
        <dbReference type="SAM" id="Phobius"/>
    </source>
</evidence>
<accession>A0A131MCS3</accession>
<dbReference type="InterPro" id="IPR000718">
    <property type="entry name" value="Peptidase_M13"/>
</dbReference>
<sequence length="686" mass="78415">MNVKKVKEKLSRPWVAVNLLLLIVFLAMVTVHIKVEPVNLDELLSIGNDVDSKNLCDSPECITLSHELLNYQDPSVDPCVDFFQHSCGRFHEQSVSESRLQKKKHILRKQIREFLHKIQNSTSKSENLMKLVFDKCEASKKTSNDNYKISRDAIHDVFNDIKKIGAWPLLDKNWDGSKFDLNEMLSNLVKLGATNLGLFQLDFRILTEGKFVRIAPTLGSIVHNSTMISMISEILEANGVQPDSEEISKEFEEYSSLQMKLAKYQSSGKLSISLPGVRSINFSSLITEMIHPSRVSKIFGKIRVVTSEHPLFFKSNETESLDTIIESTSNKTLANFLIFNYIQSSYNIMKGARRGNCEDDVRREFPRASLRVFMRNFVDKGNRDGVKKLTEELKKNTLEMIQDTENLAPPVKESMLKKVEAIKVTIGYPDHFDPPGTLDKEFENFDLDSTDSYYRIFQKLNRLRSEQQMEFIAGETPISPIKEVLKVNANYKRSKNALTVFAPFLDDPFFDITYPDYVNLFFSGFLIAHEIGHSVDANGLGYDENGKPMDGIRLEHVTEYGKQGQCLVDQYDNYDDPVYGKKMNGTHSINEIIADWVGHEVTWRAYKKMDTSKMLSLIGLKDINMDQLYFRVQSLLFCRERDTISLEETLKDVYPTDNFRVNGAYARVCGGVQLSGYITYESGEEV</sequence>
<keyword evidence="8" id="KW-0812">Transmembrane</keyword>
<dbReference type="FunCoup" id="A0A131MCS3">
    <property type="interactions" value="169"/>
</dbReference>
<comment type="cofactor">
    <cofactor evidence="1">
        <name>Zn(2+)</name>
        <dbReference type="ChEBI" id="CHEBI:29105"/>
    </cofactor>
</comment>
<evidence type="ECO:0000256" key="7">
    <source>
        <dbReference type="ARBA" id="ARBA00023049"/>
    </source>
</evidence>
<dbReference type="WormBase" id="F18A12.4a">
    <property type="protein sequence ID" value="CE51522"/>
    <property type="gene ID" value="WBGene00017553"/>
    <property type="gene designation" value="nep-8"/>
</dbReference>
<dbReference type="Bgee" id="WBGene00017553">
    <property type="expression patterns" value="Expressed in material anatomical entity and 2 other cell types or tissues"/>
</dbReference>
<keyword evidence="5" id="KW-0378">Hydrolase</keyword>
<comment type="similarity">
    <text evidence="2">Belongs to the peptidase M13 family.</text>
</comment>
<evidence type="ECO:0000256" key="4">
    <source>
        <dbReference type="ARBA" id="ARBA00022723"/>
    </source>
</evidence>
<dbReference type="ExpressionAtlas" id="A0A131MCS3">
    <property type="expression patterns" value="baseline and differential"/>
</dbReference>
<dbReference type="AlphaFoldDB" id="A0A131MCS3"/>
<dbReference type="PANTHER" id="PTHR11733">
    <property type="entry name" value="ZINC METALLOPROTEASE FAMILY M13 NEPRILYSIN-RELATED"/>
    <property type="match status" value="1"/>
</dbReference>
<dbReference type="GO" id="GO:0005886">
    <property type="term" value="C:plasma membrane"/>
    <property type="evidence" value="ECO:0000318"/>
    <property type="project" value="GO_Central"/>
</dbReference>
<dbReference type="SMR" id="A0A131MCS3"/>
<keyword evidence="12" id="KW-1185">Reference proteome</keyword>
<dbReference type="InterPro" id="IPR018497">
    <property type="entry name" value="Peptidase_M13_C"/>
</dbReference>
<dbReference type="PaxDb" id="6239-F18A12.4"/>
<keyword evidence="4" id="KW-0479">Metal-binding</keyword>
<evidence type="ECO:0000256" key="6">
    <source>
        <dbReference type="ARBA" id="ARBA00022833"/>
    </source>
</evidence>
<dbReference type="GO" id="GO:0016485">
    <property type="term" value="P:protein processing"/>
    <property type="evidence" value="ECO:0000318"/>
    <property type="project" value="GO_Central"/>
</dbReference>
<dbReference type="Pfam" id="PF05649">
    <property type="entry name" value="Peptidase_M13_N"/>
    <property type="match status" value="1"/>
</dbReference>
<protein>
    <submittedName>
        <fullName evidence="11">Peptidase_M13 domain-containing protein</fullName>
    </submittedName>
</protein>
<evidence type="ECO:0000313" key="11">
    <source>
        <dbReference type="EMBL" id="CZR14463.1"/>
    </source>
</evidence>
<dbReference type="InterPro" id="IPR024079">
    <property type="entry name" value="MetalloPept_cat_dom_sf"/>
</dbReference>
<keyword evidence="8" id="KW-0472">Membrane</keyword>
<feature type="transmembrane region" description="Helical" evidence="8">
    <location>
        <begin position="12"/>
        <end position="33"/>
    </location>
</feature>
<dbReference type="RefSeq" id="NP_001309548.1">
    <property type="nucleotide sequence ID" value="NM_001322721.2"/>
</dbReference>
<dbReference type="eggNOG" id="KOG3624">
    <property type="taxonomic scope" value="Eukaryota"/>
</dbReference>
<dbReference type="Proteomes" id="UP000001940">
    <property type="component" value="Chromosome II"/>
</dbReference>
<dbReference type="SUPFAM" id="SSF55486">
    <property type="entry name" value="Metalloproteases ('zincins'), catalytic domain"/>
    <property type="match status" value="1"/>
</dbReference>
<organism evidence="11 12">
    <name type="scientific">Caenorhabditis elegans</name>
    <dbReference type="NCBI Taxonomy" id="6239"/>
    <lineage>
        <taxon>Eukaryota</taxon>
        <taxon>Metazoa</taxon>
        <taxon>Ecdysozoa</taxon>
        <taxon>Nematoda</taxon>
        <taxon>Chromadorea</taxon>
        <taxon>Rhabditida</taxon>
        <taxon>Rhabditina</taxon>
        <taxon>Rhabditomorpha</taxon>
        <taxon>Rhabditoidea</taxon>
        <taxon>Rhabditidae</taxon>
        <taxon>Peloderinae</taxon>
        <taxon>Caenorhabditis</taxon>
    </lineage>
</organism>
<dbReference type="GO" id="GO:0004222">
    <property type="term" value="F:metalloendopeptidase activity"/>
    <property type="evidence" value="ECO:0000318"/>
    <property type="project" value="GO_Central"/>
</dbReference>
<dbReference type="PANTHER" id="PTHR11733:SF7">
    <property type="entry name" value="NEPRILYSIN METALLOPEPTIDASE FAMILY-RELATED"/>
    <property type="match status" value="1"/>
</dbReference>
<dbReference type="Pfam" id="PF01431">
    <property type="entry name" value="Peptidase_M13"/>
    <property type="match status" value="1"/>
</dbReference>
<dbReference type="Reactome" id="R-CEL-2022377">
    <property type="pathway name" value="Metabolism of Angiotensinogen to Angiotensins"/>
</dbReference>
<evidence type="ECO:0000256" key="3">
    <source>
        <dbReference type="ARBA" id="ARBA00022670"/>
    </source>
</evidence>
<dbReference type="Reactome" id="R-CEL-6798695">
    <property type="pathway name" value="Neutrophil degranulation"/>
</dbReference>
<dbReference type="CDD" id="cd08662">
    <property type="entry name" value="M13"/>
    <property type="match status" value="1"/>
</dbReference>
<dbReference type="KEGG" id="cel:CELE_F18A12.4"/>
<keyword evidence="8" id="KW-1133">Transmembrane helix</keyword>
<evidence type="ECO:0000256" key="2">
    <source>
        <dbReference type="ARBA" id="ARBA00007357"/>
    </source>
</evidence>
<dbReference type="GO" id="GO:0046872">
    <property type="term" value="F:metal ion binding"/>
    <property type="evidence" value="ECO:0007669"/>
    <property type="project" value="UniProtKB-KW"/>
</dbReference>
<proteinExistence type="inferred from homology"/>
<dbReference type="Reactome" id="R-CEL-5578768">
    <property type="pathway name" value="Physiological factors"/>
</dbReference>
<dbReference type="PROSITE" id="PS51885">
    <property type="entry name" value="NEPRILYSIN"/>
    <property type="match status" value="1"/>
</dbReference>
<evidence type="ECO:0000259" key="10">
    <source>
        <dbReference type="Pfam" id="PF05649"/>
    </source>
</evidence>
<evidence type="ECO:0000256" key="5">
    <source>
        <dbReference type="ARBA" id="ARBA00022801"/>
    </source>
</evidence>
<feature type="domain" description="Peptidase M13 N-terminal" evidence="10">
    <location>
        <begin position="78"/>
        <end position="429"/>
    </location>
</feature>
<keyword evidence="7" id="KW-0482">Metalloprotease</keyword>
<dbReference type="InterPro" id="IPR042089">
    <property type="entry name" value="Peptidase_M13_dom_2"/>
</dbReference>
<keyword evidence="3" id="KW-0645">Protease</keyword>